<dbReference type="Proteomes" id="UP001634394">
    <property type="component" value="Unassembled WGS sequence"/>
</dbReference>
<evidence type="ECO:0000313" key="3">
    <source>
        <dbReference type="Proteomes" id="UP001634394"/>
    </source>
</evidence>
<sequence>MRYCLYNVAFVMCMWPIMAAWLFDDPCEISPPSMSDENKTTVIYANNSCINGIIRWDYARGNVLIHFISRDFSVFSACFSNWLIGNALTFFDVYNGIEHKLEPIKDQGYSCTLPHKKEVIVRIQAPETLLYVAGVRYEKIRI</sequence>
<dbReference type="EMBL" id="JBJQND010000010">
    <property type="protein sequence ID" value="KAL3863690.1"/>
    <property type="molecule type" value="Genomic_DNA"/>
</dbReference>
<comment type="caution">
    <text evidence="2">The sequence shown here is derived from an EMBL/GenBank/DDBJ whole genome shotgun (WGS) entry which is preliminary data.</text>
</comment>
<keyword evidence="1" id="KW-1133">Transmembrane helix</keyword>
<evidence type="ECO:0000256" key="1">
    <source>
        <dbReference type="SAM" id="Phobius"/>
    </source>
</evidence>
<evidence type="ECO:0000313" key="2">
    <source>
        <dbReference type="EMBL" id="KAL3863690.1"/>
    </source>
</evidence>
<name>A0ABD3VQ22_SINWO</name>
<reference evidence="2 3" key="1">
    <citation type="submission" date="2024-11" db="EMBL/GenBank/DDBJ databases">
        <title>Chromosome-level genome assembly of the freshwater bivalve Anodonta woodiana.</title>
        <authorList>
            <person name="Chen X."/>
        </authorList>
    </citation>
    <scope>NUCLEOTIDE SEQUENCE [LARGE SCALE GENOMIC DNA]</scope>
    <source>
        <strain evidence="2">MN2024</strain>
        <tissue evidence="2">Gills</tissue>
    </source>
</reference>
<organism evidence="2 3">
    <name type="scientific">Sinanodonta woodiana</name>
    <name type="common">Chinese pond mussel</name>
    <name type="synonym">Anodonta woodiana</name>
    <dbReference type="NCBI Taxonomy" id="1069815"/>
    <lineage>
        <taxon>Eukaryota</taxon>
        <taxon>Metazoa</taxon>
        <taxon>Spiralia</taxon>
        <taxon>Lophotrochozoa</taxon>
        <taxon>Mollusca</taxon>
        <taxon>Bivalvia</taxon>
        <taxon>Autobranchia</taxon>
        <taxon>Heteroconchia</taxon>
        <taxon>Palaeoheterodonta</taxon>
        <taxon>Unionida</taxon>
        <taxon>Unionoidea</taxon>
        <taxon>Unionidae</taxon>
        <taxon>Unioninae</taxon>
        <taxon>Sinanodonta</taxon>
    </lineage>
</organism>
<accession>A0ABD3VQ22</accession>
<gene>
    <name evidence="2" type="ORF">ACJMK2_005437</name>
</gene>
<dbReference type="AlphaFoldDB" id="A0ABD3VQ22"/>
<keyword evidence="1" id="KW-0472">Membrane</keyword>
<keyword evidence="3" id="KW-1185">Reference proteome</keyword>
<feature type="transmembrane region" description="Helical" evidence="1">
    <location>
        <begin position="5"/>
        <end position="23"/>
    </location>
</feature>
<proteinExistence type="predicted"/>
<protein>
    <submittedName>
        <fullName evidence="2">Uncharacterized protein</fullName>
    </submittedName>
</protein>
<keyword evidence="1" id="KW-0812">Transmembrane</keyword>